<dbReference type="PANTHER" id="PTHR12394">
    <property type="entry name" value="ZYGIN"/>
    <property type="match status" value="1"/>
</dbReference>
<proteinExistence type="inferred from homology"/>
<keyword evidence="4" id="KW-1185">Reference proteome</keyword>
<dbReference type="InterPro" id="IPR011680">
    <property type="entry name" value="FEZ"/>
</dbReference>
<name>A0A915LY64_MELJA</name>
<evidence type="ECO:0000313" key="5">
    <source>
        <dbReference type="WBParaSite" id="scaffold2102_cov227.g4242"/>
    </source>
</evidence>
<dbReference type="Pfam" id="PF07763">
    <property type="entry name" value="FEZ"/>
    <property type="match status" value="1"/>
</dbReference>
<organism evidence="4 5">
    <name type="scientific">Meloidogyne javanica</name>
    <name type="common">Root-knot nematode worm</name>
    <dbReference type="NCBI Taxonomy" id="6303"/>
    <lineage>
        <taxon>Eukaryota</taxon>
        <taxon>Metazoa</taxon>
        <taxon>Ecdysozoa</taxon>
        <taxon>Nematoda</taxon>
        <taxon>Chromadorea</taxon>
        <taxon>Rhabditida</taxon>
        <taxon>Tylenchina</taxon>
        <taxon>Tylenchomorpha</taxon>
        <taxon>Tylenchoidea</taxon>
        <taxon>Meloidogynidae</taxon>
        <taxon>Meloidogyninae</taxon>
        <taxon>Meloidogyne</taxon>
        <taxon>Meloidogyne incognita group</taxon>
    </lineage>
</organism>
<protein>
    <submittedName>
        <fullName evidence="5">Uncharacterized protein</fullName>
    </submittedName>
</protein>
<dbReference type="WBParaSite" id="scaffold2102_cov227.g4242">
    <property type="protein sequence ID" value="scaffold2102_cov227.g4242"/>
    <property type="gene ID" value="scaffold2102_cov227.g4242"/>
</dbReference>
<evidence type="ECO:0000256" key="3">
    <source>
        <dbReference type="ARBA" id="ARBA00023054"/>
    </source>
</evidence>
<evidence type="ECO:0000256" key="1">
    <source>
        <dbReference type="ARBA" id="ARBA00006788"/>
    </source>
</evidence>
<evidence type="ECO:0000256" key="2">
    <source>
        <dbReference type="ARBA" id="ARBA00022553"/>
    </source>
</evidence>
<dbReference type="PANTHER" id="PTHR12394:SF12">
    <property type="entry name" value="LD08195P"/>
    <property type="match status" value="1"/>
</dbReference>
<comment type="similarity">
    <text evidence="1">Belongs to the zygin family.</text>
</comment>
<dbReference type="GO" id="GO:0005737">
    <property type="term" value="C:cytoplasm"/>
    <property type="evidence" value="ECO:0007669"/>
    <property type="project" value="TreeGrafter"/>
</dbReference>
<keyword evidence="3" id="KW-0175">Coiled coil</keyword>
<keyword evidence="2" id="KW-0597">Phosphoprotein</keyword>
<dbReference type="GO" id="GO:0030424">
    <property type="term" value="C:axon"/>
    <property type="evidence" value="ECO:0007669"/>
    <property type="project" value="TreeGrafter"/>
</dbReference>
<dbReference type="Pfam" id="PF21646">
    <property type="entry name" value="ACTMAP-like_C"/>
    <property type="match status" value="1"/>
</dbReference>
<sequence>AGDLMTRSLINTPRTLESFDSMYSSMRSPNNCIDAEHLFSVKQQPKNSELSPISAEEMTRYSQSKLITIVSEIEQIIQLYNEELVNELARRDELDYAKEVRNQFITLLIDVQEKRRKAGSIKKQKQKETKFASTKNNLCSVKIPYDNSQEVPDVRVLESLNKILQAMSDDSDQLPSLLTDYILNVICPTKNTNVEEFMDACNTFGPLFKSRLDRVLKQSTNFKAFCFAHHIVKPVLQIPTILIPYDCDRGNFEPCNRNGLGAHWAILTGCLLLCDDSGEESNEENIKIIKSSNEFNNVVNGMKLDEKNLYLIGYQGKSSHPAIWSFQALFESNAQLNVLAECPHYNKNNFCLPPEGIALKGKCLLLLGEGNE</sequence>
<accession>A0A915LY64</accession>
<reference evidence="5" key="1">
    <citation type="submission" date="2022-11" db="UniProtKB">
        <authorList>
            <consortium name="WormBaseParasite"/>
        </authorList>
    </citation>
    <scope>IDENTIFICATION</scope>
</reference>
<dbReference type="Proteomes" id="UP000887561">
    <property type="component" value="Unplaced"/>
</dbReference>
<evidence type="ECO:0000313" key="4">
    <source>
        <dbReference type="Proteomes" id="UP000887561"/>
    </source>
</evidence>
<dbReference type="AlphaFoldDB" id="A0A915LY64"/>